<dbReference type="Gene3D" id="2.115.10.20">
    <property type="entry name" value="Glycosyl hydrolase domain, family 43"/>
    <property type="match status" value="1"/>
</dbReference>
<comment type="pathway">
    <text evidence="1">Glycan metabolism; L-arabinan degradation.</text>
</comment>
<evidence type="ECO:0000259" key="8">
    <source>
        <dbReference type="Pfam" id="PF16369"/>
    </source>
</evidence>
<feature type="active site" description="Proton acceptor" evidence="5">
    <location>
        <position position="55"/>
    </location>
</feature>
<gene>
    <name evidence="9" type="ORF">EJN90_02155</name>
</gene>
<accession>A0A3S9H8A1</accession>
<feature type="site" description="Important for catalytic activity, responsible for pKa modulation of the active site Glu and correct orientation of both the proton donor and substrate" evidence="6">
    <location>
        <position position="245"/>
    </location>
</feature>
<evidence type="ECO:0000256" key="7">
    <source>
        <dbReference type="RuleBase" id="RU361187"/>
    </source>
</evidence>
<comment type="similarity">
    <text evidence="2 7">Belongs to the glycosyl hydrolase 43 family.</text>
</comment>
<keyword evidence="4 7" id="KW-0326">Glycosidase</keyword>
<dbReference type="Proteomes" id="UP000273326">
    <property type="component" value="Chromosome"/>
</dbReference>
<dbReference type="InterPro" id="IPR050727">
    <property type="entry name" value="GH43_arabinanases"/>
</dbReference>
<protein>
    <submittedName>
        <fullName evidence="9">Arabinan endo-1,5-alpha-L-arabinosidase</fullName>
    </submittedName>
</protein>
<dbReference type="KEGG" id="jeh:EJN90_02155"/>
<dbReference type="OrthoDB" id="9801455at2"/>
<dbReference type="InterPro" id="IPR023296">
    <property type="entry name" value="Glyco_hydro_beta-prop_sf"/>
</dbReference>
<dbReference type="EMBL" id="CP034465">
    <property type="protein sequence ID" value="AZP03568.1"/>
    <property type="molecule type" value="Genomic_DNA"/>
</dbReference>
<proteinExistence type="inferred from homology"/>
<dbReference type="GO" id="GO:0004553">
    <property type="term" value="F:hydrolase activity, hydrolyzing O-glycosyl compounds"/>
    <property type="evidence" value="ECO:0007669"/>
    <property type="project" value="InterPro"/>
</dbReference>
<feature type="domain" description="Extracellular endo-alpha-(1-&gt;5)-L-arabinanase C-terminal" evidence="8">
    <location>
        <begin position="439"/>
        <end position="544"/>
    </location>
</feature>
<feature type="active site" description="Proton donor" evidence="5">
    <location>
        <position position="311"/>
    </location>
</feature>
<dbReference type="CDD" id="cd18832">
    <property type="entry name" value="GH43_GsAbnA-like"/>
    <property type="match status" value="1"/>
</dbReference>
<dbReference type="Pfam" id="PF16369">
    <property type="entry name" value="GH43_C"/>
    <property type="match status" value="1"/>
</dbReference>
<organism evidence="9 10">
    <name type="scientific">Jeotgalibaca ciconiae</name>
    <dbReference type="NCBI Taxonomy" id="2496265"/>
    <lineage>
        <taxon>Bacteria</taxon>
        <taxon>Bacillati</taxon>
        <taxon>Bacillota</taxon>
        <taxon>Bacilli</taxon>
        <taxon>Lactobacillales</taxon>
        <taxon>Carnobacteriaceae</taxon>
        <taxon>Jeotgalibaca</taxon>
    </lineage>
</organism>
<dbReference type="PANTHER" id="PTHR43301">
    <property type="entry name" value="ARABINAN ENDO-1,5-ALPHA-L-ARABINOSIDASE"/>
    <property type="match status" value="1"/>
</dbReference>
<dbReference type="Pfam" id="PF04616">
    <property type="entry name" value="Glyco_hydro_43"/>
    <property type="match status" value="1"/>
</dbReference>
<dbReference type="PROSITE" id="PS51257">
    <property type="entry name" value="PROKAR_LIPOPROTEIN"/>
    <property type="match status" value="1"/>
</dbReference>
<dbReference type="RefSeq" id="WP_126108659.1">
    <property type="nucleotide sequence ID" value="NZ_CP034465.1"/>
</dbReference>
<keyword evidence="10" id="KW-1185">Reference proteome</keyword>
<evidence type="ECO:0000313" key="10">
    <source>
        <dbReference type="Proteomes" id="UP000273326"/>
    </source>
</evidence>
<dbReference type="InterPro" id="IPR006710">
    <property type="entry name" value="Glyco_hydro_43"/>
</dbReference>
<dbReference type="InterPro" id="IPR032291">
    <property type="entry name" value="Abn2_C"/>
</dbReference>
<evidence type="ECO:0000256" key="5">
    <source>
        <dbReference type="PIRSR" id="PIRSR606710-1"/>
    </source>
</evidence>
<evidence type="ECO:0000256" key="3">
    <source>
        <dbReference type="ARBA" id="ARBA00022801"/>
    </source>
</evidence>
<dbReference type="Gene3D" id="2.40.128.10">
    <property type="match status" value="1"/>
</dbReference>
<dbReference type="AlphaFoldDB" id="A0A3S9H8A1"/>
<dbReference type="GO" id="GO:0005975">
    <property type="term" value="P:carbohydrate metabolic process"/>
    <property type="evidence" value="ECO:0007669"/>
    <property type="project" value="InterPro"/>
</dbReference>
<name>A0A3S9H8A1_9LACT</name>
<evidence type="ECO:0000256" key="1">
    <source>
        <dbReference type="ARBA" id="ARBA00004834"/>
    </source>
</evidence>
<evidence type="ECO:0000256" key="2">
    <source>
        <dbReference type="ARBA" id="ARBA00009865"/>
    </source>
</evidence>
<dbReference type="PANTHER" id="PTHR43301:SF3">
    <property type="entry name" value="ARABINAN ENDO-1,5-ALPHA-L-ARABINOSIDASE A-RELATED"/>
    <property type="match status" value="1"/>
</dbReference>
<dbReference type="SUPFAM" id="SSF75005">
    <property type="entry name" value="Arabinanase/levansucrase/invertase"/>
    <property type="match status" value="1"/>
</dbReference>
<keyword evidence="3 7" id="KW-0378">Hydrolase</keyword>
<evidence type="ECO:0000256" key="6">
    <source>
        <dbReference type="PIRSR" id="PIRSR606710-2"/>
    </source>
</evidence>
<evidence type="ECO:0000256" key="4">
    <source>
        <dbReference type="ARBA" id="ARBA00023295"/>
    </source>
</evidence>
<evidence type="ECO:0000313" key="9">
    <source>
        <dbReference type="EMBL" id="AZP03568.1"/>
    </source>
</evidence>
<sequence>MWGKGITKKCNKKLVFAVVGLNIISLSGCGEESDIKEIEQETWTTINRTRVSVHDPSLTYLVDEDGKEEYYIFGTHLAQAKSENLVTWDVPFNVEYENMEDNMLYGNTPENLAETFEWAGYDDADSQGGYGLWAPDVIWNEKYEWSDGSLGAYMLYYSSSSTWRRSAIGFAVAKSIEGPYSYASTVVYSGFTEKDSSDGSERNTNYQNTNLKKLIKDGTISEFNEKWSIENGLTYNTDYAPNAIDPALFYDEDGKLWMTYGSWSGGIFLLEIDQSTGKAIYPGEDSTTPDGRIIDRYFGTKLSGGYHQSGEGPYIVYDQETDYYYLFITYGGLNATGGYNMRLFRSENPDGPYIDAKENSPIIDQGDQNYHYGIKLIGNYQFSHQKVGFRAAGHNSAFIDKDGHWYLVFHTRFNNGAENHEVRVHQMFMNEKGWPVPVPYEYDGSERIPQTLDSSEIIGTYEFINHGTDNGKTMLPTQTIHLESNGDITGDVIGSWEQRDNGYIRVTIDGIVYDGNLFKQTVEDAETDFLTFSAIGENNELIWGSKAE</sequence>
<reference evidence="10" key="1">
    <citation type="submission" date="2018-12" db="EMBL/GenBank/DDBJ databases">
        <title>Complete genome sequencing of Jeotgalibaca sp. H21T32.</title>
        <authorList>
            <person name="Bae J.-W."/>
            <person name="Lee S.-Y."/>
        </authorList>
    </citation>
    <scope>NUCLEOTIDE SEQUENCE [LARGE SCALE GENOMIC DNA]</scope>
    <source>
        <strain evidence="10">H21T32</strain>
    </source>
</reference>